<sequence length="493" mass="54777">MMAKTEVKQMGPRSFLQKHRLRKGLWSPEEDEKLVQYVKKHGHGSWSNVPKEAGLDRCGKSCRLRWINYLRPDLKRGRFSEQEEKVIIDLHAIVGNRWSLIASHLPGRTDNEIKNFWNSFIKKKLKQNGTNPNSHKFITELHVQRQPPRTISHQSIVSHGLPGNQHTSHAPSPISCTFHTGDMTKINGFSDATRLVNSSVVSLPKFQENIQMAPHLRATNTQLTYRPAFRAETSSKATSTAVDVVSPLGSMIQSSITRAAGSPDVLQVNIGTPTYPGMFEPPRAVFQQQVDVMDSESTSKLGNVASLCSALFTYSNKEGSTFSANAQLCYPARDYCRGFASTPSSDAIHCFPDMNSNRAAMKIWDRSNSNSSSSSSIDNSMTSNQAEAVKQKMENNISYGLSEQIGVSEPPCTDDQWIKHSLTPGGIDNVNWSELSAVPCSLADKDDQLLSSVRSSTTGWQQIQDIGQCEQCHPDYSVFADIQLRAAHFDQML</sequence>
<protein>
    <submittedName>
        <fullName evidence="1">Uncharacterized protein</fullName>
    </submittedName>
</protein>
<dbReference type="EMBL" id="CM055108">
    <property type="protein sequence ID" value="KAJ7526243.1"/>
    <property type="molecule type" value="Genomic_DNA"/>
</dbReference>
<proteinExistence type="predicted"/>
<name>A0ACC2B8W3_DIPCM</name>
<organism evidence="1 2">
    <name type="scientific">Diphasiastrum complanatum</name>
    <name type="common">Issler's clubmoss</name>
    <name type="synonym">Lycopodium complanatum</name>
    <dbReference type="NCBI Taxonomy" id="34168"/>
    <lineage>
        <taxon>Eukaryota</taxon>
        <taxon>Viridiplantae</taxon>
        <taxon>Streptophyta</taxon>
        <taxon>Embryophyta</taxon>
        <taxon>Tracheophyta</taxon>
        <taxon>Lycopodiopsida</taxon>
        <taxon>Lycopodiales</taxon>
        <taxon>Lycopodiaceae</taxon>
        <taxon>Lycopodioideae</taxon>
        <taxon>Diphasiastrum</taxon>
    </lineage>
</organism>
<gene>
    <name evidence="1" type="ORF">O6H91_17G089800</name>
</gene>
<dbReference type="Proteomes" id="UP001162992">
    <property type="component" value="Chromosome 17"/>
</dbReference>
<evidence type="ECO:0000313" key="1">
    <source>
        <dbReference type="EMBL" id="KAJ7526243.1"/>
    </source>
</evidence>
<evidence type="ECO:0000313" key="2">
    <source>
        <dbReference type="Proteomes" id="UP001162992"/>
    </source>
</evidence>
<keyword evidence="2" id="KW-1185">Reference proteome</keyword>
<accession>A0ACC2B8W3</accession>
<comment type="caution">
    <text evidence="1">The sequence shown here is derived from an EMBL/GenBank/DDBJ whole genome shotgun (WGS) entry which is preliminary data.</text>
</comment>
<reference evidence="2" key="1">
    <citation type="journal article" date="2024" name="Proc. Natl. Acad. Sci. U.S.A.">
        <title>Extraordinary preservation of gene collinearity over three hundred million years revealed in homosporous lycophytes.</title>
        <authorList>
            <person name="Li C."/>
            <person name="Wickell D."/>
            <person name="Kuo L.Y."/>
            <person name="Chen X."/>
            <person name="Nie B."/>
            <person name="Liao X."/>
            <person name="Peng D."/>
            <person name="Ji J."/>
            <person name="Jenkins J."/>
            <person name="Williams M."/>
            <person name="Shu S."/>
            <person name="Plott C."/>
            <person name="Barry K."/>
            <person name="Rajasekar S."/>
            <person name="Grimwood J."/>
            <person name="Han X."/>
            <person name="Sun S."/>
            <person name="Hou Z."/>
            <person name="He W."/>
            <person name="Dai G."/>
            <person name="Sun C."/>
            <person name="Schmutz J."/>
            <person name="Leebens-Mack J.H."/>
            <person name="Li F.W."/>
            <person name="Wang L."/>
        </authorList>
    </citation>
    <scope>NUCLEOTIDE SEQUENCE [LARGE SCALE GENOMIC DNA]</scope>
    <source>
        <strain evidence="2">cv. PW_Plant_1</strain>
    </source>
</reference>